<keyword evidence="1" id="KW-0175">Coiled coil</keyword>
<feature type="region of interest" description="Disordered" evidence="2">
    <location>
        <begin position="1"/>
        <end position="46"/>
    </location>
</feature>
<sequence length="431" mass="44846">MPAPDTPVEGLTGRAQGGPISGSTDSGTPGTGPPAEPSSERISLSSPNDVVATMPYLVGEPPVPGLVVLTLCGRSVRSVLCRDLGQAEAADPLACAGPPVDSAVTEGADAVIVVGYGTAAQVSGHVGGLVTTAGRRGLKVLEAFRVHGGRYWSQVCVRPGCCPPEGTELDPDRSTGPAEAVLRGLAPRPPLRTVMDGIARARRTLDPPGSLRAETVRAALMDAESEAERLRRSGERVLRRCGAAVVRSAVEAERTGAGPHGVEELIRLAVFLRERPVRDTVWATITPETARTHLDLWSRVTRASLPARGSGAGEHAPWADTVDRADQGPAAEPGRRAHTGHPEHGASTAQGASAEDAGHAGHMAARADRAAPAALAAVAAWQLEDLVLARAALEVSLEADPQYSMALLMQQALDVGLPAERWIDHLHDRSG</sequence>
<gene>
    <name evidence="3" type="ORF">IDM40_06945</name>
</gene>
<proteinExistence type="predicted"/>
<feature type="region of interest" description="Disordered" evidence="2">
    <location>
        <begin position="306"/>
        <end position="365"/>
    </location>
</feature>
<dbReference type="Pfam" id="PF13830">
    <property type="entry name" value="DUF4192"/>
    <property type="match status" value="1"/>
</dbReference>
<evidence type="ECO:0000256" key="2">
    <source>
        <dbReference type="SAM" id="MobiDB-lite"/>
    </source>
</evidence>
<reference evidence="3 4" key="1">
    <citation type="submission" date="2020-09" db="EMBL/GenBank/DDBJ databases">
        <title>Diversity and distribution of actinomycetes associated with coral in the coast of Hainan.</title>
        <authorList>
            <person name="Li F."/>
        </authorList>
    </citation>
    <scope>NUCLEOTIDE SEQUENCE [LARGE SCALE GENOMIC DNA]</scope>
    <source>
        <strain evidence="3 4">HNM0947</strain>
    </source>
</reference>
<feature type="coiled-coil region" evidence="1">
    <location>
        <begin position="213"/>
        <end position="240"/>
    </location>
</feature>
<name>A0ABR9P3N2_9ACTN</name>
<evidence type="ECO:0000313" key="3">
    <source>
        <dbReference type="EMBL" id="MBE2998441.1"/>
    </source>
</evidence>
<organism evidence="3 4">
    <name type="scientific">Nocardiopsis coralli</name>
    <dbReference type="NCBI Taxonomy" id="2772213"/>
    <lineage>
        <taxon>Bacteria</taxon>
        <taxon>Bacillati</taxon>
        <taxon>Actinomycetota</taxon>
        <taxon>Actinomycetes</taxon>
        <taxon>Streptosporangiales</taxon>
        <taxon>Nocardiopsidaceae</taxon>
        <taxon>Nocardiopsis</taxon>
    </lineage>
</organism>
<keyword evidence="4" id="KW-1185">Reference proteome</keyword>
<dbReference type="Proteomes" id="UP000806528">
    <property type="component" value="Unassembled WGS sequence"/>
</dbReference>
<comment type="caution">
    <text evidence="3">The sequence shown here is derived from an EMBL/GenBank/DDBJ whole genome shotgun (WGS) entry which is preliminary data.</text>
</comment>
<dbReference type="InterPro" id="IPR025447">
    <property type="entry name" value="DUF4192"/>
</dbReference>
<dbReference type="EMBL" id="JADBGI010000005">
    <property type="protein sequence ID" value="MBE2998441.1"/>
    <property type="molecule type" value="Genomic_DNA"/>
</dbReference>
<evidence type="ECO:0000313" key="4">
    <source>
        <dbReference type="Proteomes" id="UP000806528"/>
    </source>
</evidence>
<accession>A0ABR9P3N2</accession>
<protein>
    <submittedName>
        <fullName evidence="3">DUF4192 domain-containing protein</fullName>
    </submittedName>
</protein>
<evidence type="ECO:0000256" key="1">
    <source>
        <dbReference type="SAM" id="Coils"/>
    </source>
</evidence>